<evidence type="ECO:0000313" key="6">
    <source>
        <dbReference type="EMBL" id="EGG48475.1"/>
    </source>
</evidence>
<dbReference type="InterPro" id="IPR050465">
    <property type="entry name" value="UPF0194_transport"/>
</dbReference>
<dbReference type="InterPro" id="IPR002477">
    <property type="entry name" value="Peptidoglycan-bd-like"/>
</dbReference>
<dbReference type="InterPro" id="IPR036365">
    <property type="entry name" value="PGBD-like_sf"/>
</dbReference>
<dbReference type="EMBL" id="AEYX01000022">
    <property type="protein sequence ID" value="EGG48475.1"/>
    <property type="molecule type" value="Genomic_DNA"/>
</dbReference>
<dbReference type="Proteomes" id="UP000003022">
    <property type="component" value="Unassembled WGS sequence"/>
</dbReference>
<keyword evidence="4" id="KW-0812">Transmembrane</keyword>
<evidence type="ECO:0000256" key="3">
    <source>
        <dbReference type="SAM" id="MobiDB-lite"/>
    </source>
</evidence>
<evidence type="ECO:0000259" key="5">
    <source>
        <dbReference type="Pfam" id="PF01471"/>
    </source>
</evidence>
<dbReference type="PANTHER" id="PTHR32347:SF23">
    <property type="entry name" value="BLL5650 PROTEIN"/>
    <property type="match status" value="1"/>
</dbReference>
<dbReference type="eggNOG" id="COG3409">
    <property type="taxonomic scope" value="Bacteria"/>
</dbReference>
<dbReference type="SUPFAM" id="SSF47090">
    <property type="entry name" value="PGBD-like"/>
    <property type="match status" value="1"/>
</dbReference>
<feature type="compositionally biased region" description="Gly residues" evidence="3">
    <location>
        <begin position="342"/>
        <end position="371"/>
    </location>
</feature>
<feature type="domain" description="Peptidoglycan binding-like" evidence="5">
    <location>
        <begin position="212"/>
        <end position="259"/>
    </location>
</feature>
<feature type="region of interest" description="Disordered" evidence="3">
    <location>
        <begin position="153"/>
        <end position="211"/>
    </location>
</feature>
<evidence type="ECO:0000256" key="4">
    <source>
        <dbReference type="SAM" id="Phobius"/>
    </source>
</evidence>
<feature type="region of interest" description="Disordered" evidence="3">
    <location>
        <begin position="425"/>
        <end position="449"/>
    </location>
</feature>
<dbReference type="PANTHER" id="PTHR32347">
    <property type="entry name" value="EFFLUX SYSTEM COMPONENT YKNX-RELATED"/>
    <property type="match status" value="1"/>
</dbReference>
<feature type="compositionally biased region" description="Acidic residues" evidence="3">
    <location>
        <begin position="427"/>
        <end position="438"/>
    </location>
</feature>
<gene>
    <name evidence="6" type="ORF">SGM_1202</name>
</gene>
<keyword evidence="7" id="KW-1185">Reference proteome</keyword>
<dbReference type="STRING" id="996637.SGM_1202"/>
<keyword evidence="4" id="KW-1133">Transmembrane helix</keyword>
<feature type="region of interest" description="Disordered" evidence="3">
    <location>
        <begin position="332"/>
        <end position="371"/>
    </location>
</feature>
<dbReference type="Gene3D" id="1.10.101.10">
    <property type="entry name" value="PGBD-like superfamily/PGBD"/>
    <property type="match status" value="1"/>
</dbReference>
<accession>F3NDI8</accession>
<protein>
    <submittedName>
        <fullName evidence="6">Putative peptidoglycan binding domain 1</fullName>
    </submittedName>
</protein>
<comment type="caution">
    <text evidence="6">The sequence shown here is derived from an EMBL/GenBank/DDBJ whole genome shotgun (WGS) entry which is preliminary data.</text>
</comment>
<evidence type="ECO:0000256" key="2">
    <source>
        <dbReference type="ARBA" id="ARBA00023054"/>
    </source>
</evidence>
<feature type="transmembrane region" description="Helical" evidence="4">
    <location>
        <begin position="33"/>
        <end position="54"/>
    </location>
</feature>
<feature type="compositionally biased region" description="Low complexity" evidence="3">
    <location>
        <begin position="181"/>
        <end position="201"/>
    </location>
</feature>
<keyword evidence="2" id="KW-0175">Coiled coil</keyword>
<name>F3NDI8_9ACTN</name>
<sequence length="482" mass="47955">MMEHLTEENPTRSEDEGTDVGTPDGVPRRRRRALLVGAGVLAVAVVVAVGALGLGGDGGAQGTAAPGRSSQVVAVTRATLTERTEIDGRLGHGPQVPFPVRAEGTVTWLPATGATVRRGQQVLRVDDRPVVLLYGSLPMYRELGVRRPTARALEGGEGDSAASGGGTSTASAGEAGGAGAGAKASSGGTPGTTTPDAASTTRVTPPRPLHGMDVKQFEANLSALGYSGFTVDESYTELTAAAVKRWQADLGLPRTGRVGLGDVVYASGPVRIAGTSARVGEAASGNPVSYTSTSRMVTVGVPAGDTDWARRGSEVSVELPDGHTVTGTVASLGSAASAPSGGEDGGGGGSGGGAGDGTDGGADGGSDGGGRSATVSVVITFEDQGALGRLQSGPVTVRHTEKQRKNVLTVPVAALTALAEGGYGLELADDGDDGDDGGEEKSGRAGDGSGRFVAVKTGLFAGGRVEVSGPAVHEGMKVRIPE</sequence>
<evidence type="ECO:0000256" key="1">
    <source>
        <dbReference type="ARBA" id="ARBA00004196"/>
    </source>
</evidence>
<dbReference type="Pfam" id="PF01471">
    <property type="entry name" value="PG_binding_1"/>
    <property type="match status" value="1"/>
</dbReference>
<dbReference type="InterPro" id="IPR036366">
    <property type="entry name" value="PGBDSf"/>
</dbReference>
<keyword evidence="4" id="KW-0472">Membrane</keyword>
<feature type="region of interest" description="Disordered" evidence="3">
    <location>
        <begin position="1"/>
        <end position="26"/>
    </location>
</feature>
<reference evidence="6 7" key="1">
    <citation type="journal article" date="2011" name="J. Bacteriol.">
        <title>Draft genome sequence of the marine bacterium Streptomyces griseoaurantiacus M045, which produces novel manumycin-type antibiotics with a pABA core component.</title>
        <authorList>
            <person name="Li F."/>
            <person name="Jiang P."/>
            <person name="Zheng H."/>
            <person name="Wang S."/>
            <person name="Zhao G."/>
            <person name="Qin S."/>
            <person name="Liu Z."/>
        </authorList>
    </citation>
    <scope>NUCLEOTIDE SEQUENCE [LARGE SCALE GENOMIC DNA]</scope>
    <source>
        <strain evidence="6 7">M045</strain>
    </source>
</reference>
<comment type="subcellular location">
    <subcellularLocation>
        <location evidence="1">Cell envelope</location>
    </subcellularLocation>
</comment>
<proteinExistence type="predicted"/>
<feature type="compositionally biased region" description="Basic and acidic residues" evidence="3">
    <location>
        <begin position="1"/>
        <end position="15"/>
    </location>
</feature>
<dbReference type="GO" id="GO:0030313">
    <property type="term" value="C:cell envelope"/>
    <property type="evidence" value="ECO:0007669"/>
    <property type="project" value="UniProtKB-SubCell"/>
</dbReference>
<evidence type="ECO:0000313" key="7">
    <source>
        <dbReference type="Proteomes" id="UP000003022"/>
    </source>
</evidence>
<dbReference type="AlphaFoldDB" id="F3NDI8"/>
<organism evidence="6 7">
    <name type="scientific">Streptomyces griseoaurantiacus M045</name>
    <dbReference type="NCBI Taxonomy" id="996637"/>
    <lineage>
        <taxon>Bacteria</taxon>
        <taxon>Bacillati</taxon>
        <taxon>Actinomycetota</taxon>
        <taxon>Actinomycetes</taxon>
        <taxon>Kitasatosporales</taxon>
        <taxon>Streptomycetaceae</taxon>
        <taxon>Streptomyces</taxon>
        <taxon>Streptomyces aurantiacus group</taxon>
    </lineage>
</organism>